<comment type="similarity">
    <text evidence="1">In the C-terminal section; belongs to the class-I pyridoxal-phosphate-dependent aminotransferase family.</text>
</comment>
<protein>
    <submittedName>
        <fullName evidence="8">PLP-dependent aminotransferase family protein</fullName>
    </submittedName>
</protein>
<keyword evidence="5" id="KW-0804">Transcription</keyword>
<evidence type="ECO:0000256" key="1">
    <source>
        <dbReference type="ARBA" id="ARBA00005384"/>
    </source>
</evidence>
<dbReference type="CDD" id="cd00609">
    <property type="entry name" value="AAT_like"/>
    <property type="match status" value="1"/>
</dbReference>
<dbReference type="EMBL" id="JABBNB010000013">
    <property type="protein sequence ID" value="NMO02368.1"/>
    <property type="molecule type" value="Genomic_DNA"/>
</dbReference>
<sequence length="546" mass="58609">MRTHDVGARLLQPVGDQPSHAAARSDDQDLHVPSLSVFFVRLLLLNGNGRLIRILGSISRSILGPIGVVLRTVPPTDHWAAVAERLGTDLFLDLQPDPSAPTQGRGAAIRRTLTRELRAAITDGRLPAGTRLPPYRSLAADLGVARGTVSAAYSELVVEGWLAARQGSGTVVAHGAAPPERPVPPRPAHAGPKHDFSLGAPAPGLFPRSDWITATRVALTDAPHSAFGPGDPQGNYQLREELSRCLARVRGVRTTPERIVLTTSVHTALITLSKHVVHGDLAVEAYSLPFHRWSIEANDVVTHPIPTDRDGADIAALDTLDVGPVLLTPSHQFPTGVSLSPPRRAAVVARARSRASYIVEDDYDGELRYDREPIGALQALAPDAVIYTGSVSKTLSPALRIAWLVVPDELVGPLVAAKGLREPDASVVDQLVLAQLIRSGAYDRHIRRSRQYYRRRRDELARRMHTAGIDVGGVSAGLHTVIGCPLDAEPAILEKAWAAGFLVFGLDQFRHPDAPKDRGGIVVGFGSPPDSTFSSDVNALAQLMSR</sequence>
<dbReference type="InterPro" id="IPR036390">
    <property type="entry name" value="WH_DNA-bd_sf"/>
</dbReference>
<dbReference type="InterPro" id="IPR004839">
    <property type="entry name" value="Aminotransferase_I/II_large"/>
</dbReference>
<evidence type="ECO:0000259" key="7">
    <source>
        <dbReference type="PROSITE" id="PS50949"/>
    </source>
</evidence>
<name>A0A848L411_9ACTN</name>
<dbReference type="GO" id="GO:0008483">
    <property type="term" value="F:transaminase activity"/>
    <property type="evidence" value="ECO:0007669"/>
    <property type="project" value="UniProtKB-KW"/>
</dbReference>
<dbReference type="InterPro" id="IPR015421">
    <property type="entry name" value="PyrdxlP-dep_Trfase_major"/>
</dbReference>
<dbReference type="CDD" id="cd07377">
    <property type="entry name" value="WHTH_GntR"/>
    <property type="match status" value="1"/>
</dbReference>
<keyword evidence="8" id="KW-0808">Transferase</keyword>
<dbReference type="SUPFAM" id="SSF46785">
    <property type="entry name" value="Winged helix' DNA-binding domain"/>
    <property type="match status" value="1"/>
</dbReference>
<dbReference type="InterPro" id="IPR036388">
    <property type="entry name" value="WH-like_DNA-bd_sf"/>
</dbReference>
<evidence type="ECO:0000313" key="8">
    <source>
        <dbReference type="EMBL" id="NMO02368.1"/>
    </source>
</evidence>
<accession>A0A848L411</accession>
<evidence type="ECO:0000256" key="3">
    <source>
        <dbReference type="ARBA" id="ARBA00023015"/>
    </source>
</evidence>
<keyword evidence="2" id="KW-0663">Pyridoxal phosphate</keyword>
<dbReference type="Gene3D" id="3.40.640.10">
    <property type="entry name" value="Type I PLP-dependent aspartate aminotransferase-like (Major domain)"/>
    <property type="match status" value="1"/>
</dbReference>
<keyword evidence="8" id="KW-0032">Aminotransferase</keyword>
<dbReference type="GO" id="GO:0003677">
    <property type="term" value="F:DNA binding"/>
    <property type="evidence" value="ECO:0007669"/>
    <property type="project" value="UniProtKB-KW"/>
</dbReference>
<proteinExistence type="inferred from homology"/>
<dbReference type="GO" id="GO:0003700">
    <property type="term" value="F:DNA-binding transcription factor activity"/>
    <property type="evidence" value="ECO:0007669"/>
    <property type="project" value="InterPro"/>
</dbReference>
<dbReference type="AlphaFoldDB" id="A0A848L411"/>
<dbReference type="PANTHER" id="PTHR46577">
    <property type="entry name" value="HTH-TYPE TRANSCRIPTIONAL REGULATORY PROTEIN GABR"/>
    <property type="match status" value="1"/>
</dbReference>
<dbReference type="InterPro" id="IPR000524">
    <property type="entry name" value="Tscrpt_reg_HTH_GntR"/>
</dbReference>
<evidence type="ECO:0000256" key="2">
    <source>
        <dbReference type="ARBA" id="ARBA00022898"/>
    </source>
</evidence>
<dbReference type="SMART" id="SM00345">
    <property type="entry name" value="HTH_GNTR"/>
    <property type="match status" value="1"/>
</dbReference>
<keyword evidence="4" id="KW-0238">DNA-binding</keyword>
<organism evidence="8 9">
    <name type="scientific">Gordonia asplenii</name>
    <dbReference type="NCBI Taxonomy" id="2725283"/>
    <lineage>
        <taxon>Bacteria</taxon>
        <taxon>Bacillati</taxon>
        <taxon>Actinomycetota</taxon>
        <taxon>Actinomycetes</taxon>
        <taxon>Mycobacteriales</taxon>
        <taxon>Gordoniaceae</taxon>
        <taxon>Gordonia</taxon>
    </lineage>
</organism>
<evidence type="ECO:0000256" key="5">
    <source>
        <dbReference type="ARBA" id="ARBA00023163"/>
    </source>
</evidence>
<dbReference type="PROSITE" id="PS50949">
    <property type="entry name" value="HTH_GNTR"/>
    <property type="match status" value="1"/>
</dbReference>
<evidence type="ECO:0000256" key="4">
    <source>
        <dbReference type="ARBA" id="ARBA00023125"/>
    </source>
</evidence>
<dbReference type="Pfam" id="PF00392">
    <property type="entry name" value="GntR"/>
    <property type="match status" value="1"/>
</dbReference>
<feature type="region of interest" description="Disordered" evidence="6">
    <location>
        <begin position="1"/>
        <end position="26"/>
    </location>
</feature>
<comment type="caution">
    <text evidence="8">The sequence shown here is derived from an EMBL/GenBank/DDBJ whole genome shotgun (WGS) entry which is preliminary data.</text>
</comment>
<dbReference type="Pfam" id="PF00155">
    <property type="entry name" value="Aminotran_1_2"/>
    <property type="match status" value="1"/>
</dbReference>
<feature type="domain" description="HTH gntR-type" evidence="7">
    <location>
        <begin position="107"/>
        <end position="175"/>
    </location>
</feature>
<dbReference type="InterPro" id="IPR051446">
    <property type="entry name" value="HTH_trans_reg/aminotransferase"/>
</dbReference>
<evidence type="ECO:0000313" key="9">
    <source>
        <dbReference type="Proteomes" id="UP000550729"/>
    </source>
</evidence>
<dbReference type="PANTHER" id="PTHR46577:SF1">
    <property type="entry name" value="HTH-TYPE TRANSCRIPTIONAL REGULATORY PROTEIN GABR"/>
    <property type="match status" value="1"/>
</dbReference>
<evidence type="ECO:0000256" key="6">
    <source>
        <dbReference type="SAM" id="MobiDB-lite"/>
    </source>
</evidence>
<dbReference type="GO" id="GO:0030170">
    <property type="term" value="F:pyridoxal phosphate binding"/>
    <property type="evidence" value="ECO:0007669"/>
    <property type="project" value="InterPro"/>
</dbReference>
<reference evidence="8 9" key="1">
    <citation type="submission" date="2020-04" db="EMBL/GenBank/DDBJ databases">
        <title>Gordonia sp. nov. TBRC 11910.</title>
        <authorList>
            <person name="Suriyachadkun C."/>
        </authorList>
    </citation>
    <scope>NUCLEOTIDE SEQUENCE [LARGE SCALE GENOMIC DNA]</scope>
    <source>
        <strain evidence="8 9">TBRC 11910</strain>
    </source>
</reference>
<keyword evidence="9" id="KW-1185">Reference proteome</keyword>
<dbReference type="SUPFAM" id="SSF53383">
    <property type="entry name" value="PLP-dependent transferases"/>
    <property type="match status" value="1"/>
</dbReference>
<dbReference type="Proteomes" id="UP000550729">
    <property type="component" value="Unassembled WGS sequence"/>
</dbReference>
<dbReference type="Gene3D" id="1.10.10.10">
    <property type="entry name" value="Winged helix-like DNA-binding domain superfamily/Winged helix DNA-binding domain"/>
    <property type="match status" value="1"/>
</dbReference>
<gene>
    <name evidence="8" type="ORF">HH308_14210</name>
</gene>
<keyword evidence="3" id="KW-0805">Transcription regulation</keyword>
<dbReference type="InterPro" id="IPR015424">
    <property type="entry name" value="PyrdxlP-dep_Trfase"/>
</dbReference>